<evidence type="ECO:0000313" key="3">
    <source>
        <dbReference type="EMBL" id="MDX8151792.1"/>
    </source>
</evidence>
<protein>
    <submittedName>
        <fullName evidence="3">MlaD family protein</fullName>
    </submittedName>
</protein>
<organism evidence="3 4">
    <name type="scientific">Patulibacter brassicae</name>
    <dbReference type="NCBI Taxonomy" id="1705717"/>
    <lineage>
        <taxon>Bacteria</taxon>
        <taxon>Bacillati</taxon>
        <taxon>Actinomycetota</taxon>
        <taxon>Thermoleophilia</taxon>
        <taxon>Solirubrobacterales</taxon>
        <taxon>Patulibacteraceae</taxon>
        <taxon>Patulibacter</taxon>
    </lineage>
</organism>
<gene>
    <name evidence="3" type="ORF">SK069_09325</name>
</gene>
<feature type="domain" description="Mce/MlaD" evidence="2">
    <location>
        <begin position="48"/>
        <end position="126"/>
    </location>
</feature>
<evidence type="ECO:0000313" key="4">
    <source>
        <dbReference type="Proteomes" id="UP001277761"/>
    </source>
</evidence>
<dbReference type="EMBL" id="JAXAVX010000003">
    <property type="protein sequence ID" value="MDX8151792.1"/>
    <property type="molecule type" value="Genomic_DNA"/>
</dbReference>
<dbReference type="PANTHER" id="PTHR33371:SF4">
    <property type="entry name" value="INTERMEMBRANE PHOSPHOLIPID TRANSPORT SYSTEM BINDING PROTEIN MLAD"/>
    <property type="match status" value="1"/>
</dbReference>
<keyword evidence="1" id="KW-0472">Membrane</keyword>
<dbReference type="Pfam" id="PF02470">
    <property type="entry name" value="MlaD"/>
    <property type="match status" value="1"/>
</dbReference>
<dbReference type="InterPro" id="IPR003399">
    <property type="entry name" value="Mce/MlaD"/>
</dbReference>
<dbReference type="InterPro" id="IPR052336">
    <property type="entry name" value="MlaD_Phospholipid_Transporter"/>
</dbReference>
<keyword evidence="4" id="KW-1185">Reference proteome</keyword>
<evidence type="ECO:0000259" key="2">
    <source>
        <dbReference type="Pfam" id="PF02470"/>
    </source>
</evidence>
<evidence type="ECO:0000256" key="1">
    <source>
        <dbReference type="SAM" id="Phobius"/>
    </source>
</evidence>
<proteinExistence type="predicted"/>
<name>A0ABU4VIY5_9ACTN</name>
<reference evidence="3 4" key="1">
    <citation type="submission" date="2023-11" db="EMBL/GenBank/DDBJ databases">
        <authorList>
            <person name="Xu M."/>
            <person name="Jiang T."/>
        </authorList>
    </citation>
    <scope>NUCLEOTIDE SEQUENCE [LARGE SCALE GENOMIC DNA]</scope>
    <source>
        <strain evidence="3 4">SD</strain>
    </source>
</reference>
<comment type="caution">
    <text evidence="3">The sequence shown here is derived from an EMBL/GenBank/DDBJ whole genome shotgun (WGS) entry which is preliminary data.</text>
</comment>
<dbReference type="PANTHER" id="PTHR33371">
    <property type="entry name" value="INTERMEMBRANE PHOSPHOLIPID TRANSPORT SYSTEM BINDING PROTEIN MLAD-RELATED"/>
    <property type="match status" value="1"/>
</dbReference>
<dbReference type="RefSeq" id="WP_319953944.1">
    <property type="nucleotide sequence ID" value="NZ_JAXAVX010000003.1"/>
</dbReference>
<keyword evidence="1" id="KW-0812">Transmembrane</keyword>
<dbReference type="Proteomes" id="UP001277761">
    <property type="component" value="Unassembled WGS sequence"/>
</dbReference>
<sequence length="444" mass="47938">MRRLFRYVPGQHRPRTVRNGAILVAIVAFVLVSGFGRGVPLWPDRRDEVTARFARADSLRAGAPVRVSGVDVGEVSGVELGPGGRGAIVRMRIDRGQDLDLRSDARAHLYWRTLLGRNMYVELEPGDAADALHDEIPTRRTSAQVEVDQLLQVFDPGGRRALRVATREFERGFRRPADVRRAIDEAAPAAATAAPGLAALRGRDNGDLTRLVRDAARVTGTLAREDDDLAGLVEQGARTFATTAARAADLRRLIAVAPGAQDRAQRTLRRVRGTLDLLDPLVEELRPGARRLDATVAALRPALDDARPLLRAARPTLQELRPAIAALRGASAVGRPLIAALEPTVDRSLRELVPWLARRDDETKLANGWAIGPWFSGASAVASRFDANGYLLRMQPGLSARSLDALPCRLVLADPAGGSVGCDGLKRTLGALLGVPPAAREARR</sequence>
<keyword evidence="1" id="KW-1133">Transmembrane helix</keyword>
<feature type="transmembrane region" description="Helical" evidence="1">
    <location>
        <begin position="21"/>
        <end position="42"/>
    </location>
</feature>
<accession>A0ABU4VIY5</accession>